<reference evidence="2 3" key="1">
    <citation type="submission" date="2024-01" db="EMBL/GenBank/DDBJ databases">
        <title>The genome of the rayed Mediterranean limpet Patella caerulea (Linnaeus, 1758).</title>
        <authorList>
            <person name="Anh-Thu Weber A."/>
            <person name="Halstead-Nussloch G."/>
        </authorList>
    </citation>
    <scope>NUCLEOTIDE SEQUENCE [LARGE SCALE GENOMIC DNA]</scope>
    <source>
        <strain evidence="2">AATW-2023a</strain>
        <tissue evidence="2">Whole specimen</tissue>
    </source>
</reference>
<dbReference type="Pfam" id="PF22486">
    <property type="entry name" value="MATH_2"/>
    <property type="match status" value="1"/>
</dbReference>
<dbReference type="SMART" id="SM00061">
    <property type="entry name" value="MATH"/>
    <property type="match status" value="1"/>
</dbReference>
<sequence>MVDINTAANVSCQSIEKQIEQLCFCTRRLGDEVKVQILKSRDDELNKISKLTDDMKSLVDDLKTLETNSADILEDTSQSTVQILSKVQHVEKVKKENSLKNLDMPDVKYTWLQETVIDEDVLKKQLGILENLIGPTFKAQFNLQEVQDGQKQVDYIIMGRPWKVGVKKERLKDKSSLGVYLYLTKEENTNCTVNWKLTLVNKNKLRSQTRDFDYTFTPKEYLTGRGTTAIINWTDLANKQNGFLDEDNHFIIKATVKVKKN</sequence>
<dbReference type="Gene3D" id="2.60.210.10">
    <property type="entry name" value="Apoptosis, Tumor Necrosis Factor Receptor Associated Protein 2, Chain A"/>
    <property type="match status" value="1"/>
</dbReference>
<evidence type="ECO:0000313" key="3">
    <source>
        <dbReference type="Proteomes" id="UP001347796"/>
    </source>
</evidence>
<name>A0AAN8JP03_PATCE</name>
<evidence type="ECO:0000259" key="1">
    <source>
        <dbReference type="SMART" id="SM00061"/>
    </source>
</evidence>
<organism evidence="2 3">
    <name type="scientific">Patella caerulea</name>
    <name type="common">Rayed Mediterranean limpet</name>
    <dbReference type="NCBI Taxonomy" id="87958"/>
    <lineage>
        <taxon>Eukaryota</taxon>
        <taxon>Metazoa</taxon>
        <taxon>Spiralia</taxon>
        <taxon>Lophotrochozoa</taxon>
        <taxon>Mollusca</taxon>
        <taxon>Gastropoda</taxon>
        <taxon>Patellogastropoda</taxon>
        <taxon>Patelloidea</taxon>
        <taxon>Patellidae</taxon>
        <taxon>Patella</taxon>
    </lineage>
</organism>
<protein>
    <recommendedName>
        <fullName evidence="1">MATH domain-containing protein</fullName>
    </recommendedName>
</protein>
<feature type="domain" description="MATH" evidence="1">
    <location>
        <begin position="132"/>
        <end position="236"/>
    </location>
</feature>
<dbReference type="EMBL" id="JAZGQO010000008">
    <property type="protein sequence ID" value="KAK6180337.1"/>
    <property type="molecule type" value="Genomic_DNA"/>
</dbReference>
<dbReference type="InterPro" id="IPR002083">
    <property type="entry name" value="MATH/TRAF_dom"/>
</dbReference>
<dbReference type="InterPro" id="IPR008974">
    <property type="entry name" value="TRAF-like"/>
</dbReference>
<evidence type="ECO:0000313" key="2">
    <source>
        <dbReference type="EMBL" id="KAK6180337.1"/>
    </source>
</evidence>
<dbReference type="AlphaFoldDB" id="A0AAN8JP03"/>
<dbReference type="SUPFAM" id="SSF49599">
    <property type="entry name" value="TRAF domain-like"/>
    <property type="match status" value="1"/>
</dbReference>
<dbReference type="Proteomes" id="UP001347796">
    <property type="component" value="Unassembled WGS sequence"/>
</dbReference>
<accession>A0AAN8JP03</accession>
<dbReference type="CDD" id="cd00121">
    <property type="entry name" value="MATH"/>
    <property type="match status" value="1"/>
</dbReference>
<gene>
    <name evidence="2" type="ORF">SNE40_012509</name>
</gene>
<proteinExistence type="predicted"/>
<comment type="caution">
    <text evidence="2">The sequence shown here is derived from an EMBL/GenBank/DDBJ whole genome shotgun (WGS) entry which is preliminary data.</text>
</comment>
<keyword evidence="3" id="KW-1185">Reference proteome</keyword>